<reference evidence="3 4" key="1">
    <citation type="journal article" date="2014" name="Nat. Genet.">
        <title>Genome and transcriptome of the porcine whipworm Trichuris suis.</title>
        <authorList>
            <person name="Jex A.R."/>
            <person name="Nejsum P."/>
            <person name="Schwarz E.M."/>
            <person name="Hu L."/>
            <person name="Young N.D."/>
            <person name="Hall R.S."/>
            <person name="Korhonen P.K."/>
            <person name="Liao S."/>
            <person name="Thamsborg S."/>
            <person name="Xia J."/>
            <person name="Xu P."/>
            <person name="Wang S."/>
            <person name="Scheerlinck J.P."/>
            <person name="Hofmann A."/>
            <person name="Sternberg P.W."/>
            <person name="Wang J."/>
            <person name="Gasser R.B."/>
        </authorList>
    </citation>
    <scope>NUCLEOTIDE SEQUENCE [LARGE SCALE GENOMIC DNA]</scope>
    <source>
        <strain evidence="3">DCEP-RM93F</strain>
        <strain evidence="2">DCEP-RM93M</strain>
    </source>
</reference>
<evidence type="ECO:0000259" key="1">
    <source>
        <dbReference type="SMART" id="SM00198"/>
    </source>
</evidence>
<sequence length="219" mass="25408">MQQWHWNQLEMYKLIVLHVSALLAQTILGFNFDSPTDVERPGFLKVSRPFTDDEQMVMLAHHNLARGNISNQVNMQCLSDVNEDLVNYAQDVADTCIHMTPRGCPYGLGFFRIQGVRTGYLDYVMRPFEFGLLHYNYLQNHCNRAEYCDLFRQVFWHKADEIGCGRTTCGTQTFIVCAYTHKQNPNAVPFIQYPEKGRCLFCPKKKSTCDYNDLCCEAY</sequence>
<dbReference type="InterPro" id="IPR035940">
    <property type="entry name" value="CAP_sf"/>
</dbReference>
<organism evidence="3">
    <name type="scientific">Trichuris suis</name>
    <name type="common">pig whipworm</name>
    <dbReference type="NCBI Taxonomy" id="68888"/>
    <lineage>
        <taxon>Eukaryota</taxon>
        <taxon>Metazoa</taxon>
        <taxon>Ecdysozoa</taxon>
        <taxon>Nematoda</taxon>
        <taxon>Enoplea</taxon>
        <taxon>Dorylaimia</taxon>
        <taxon>Trichinellida</taxon>
        <taxon>Trichuridae</taxon>
        <taxon>Trichuris</taxon>
    </lineage>
</organism>
<dbReference type="EMBL" id="KL367478">
    <property type="protein sequence ID" value="KFD72385.1"/>
    <property type="molecule type" value="Genomic_DNA"/>
</dbReference>
<evidence type="ECO:0000313" key="3">
    <source>
        <dbReference type="EMBL" id="KFD72385.1"/>
    </source>
</evidence>
<dbReference type="SUPFAM" id="SSF55797">
    <property type="entry name" value="PR-1-like"/>
    <property type="match status" value="1"/>
</dbReference>
<keyword evidence="4" id="KW-1185">Reference proteome</keyword>
<feature type="domain" description="SCP" evidence="1">
    <location>
        <begin position="53"/>
        <end position="187"/>
    </location>
</feature>
<dbReference type="EMBL" id="KL363188">
    <property type="protein sequence ID" value="KFD57588.1"/>
    <property type="molecule type" value="Genomic_DNA"/>
</dbReference>
<dbReference type="InterPro" id="IPR014044">
    <property type="entry name" value="CAP_dom"/>
</dbReference>
<gene>
    <name evidence="2" type="ORF">M513_01691</name>
    <name evidence="3" type="ORF">M514_01691</name>
</gene>
<dbReference type="Gene3D" id="3.40.33.10">
    <property type="entry name" value="CAP"/>
    <property type="match status" value="1"/>
</dbReference>
<dbReference type="Pfam" id="PF00188">
    <property type="entry name" value="CAP"/>
    <property type="match status" value="1"/>
</dbReference>
<name>A0A085NSD9_9BILA</name>
<dbReference type="AlphaFoldDB" id="A0A085NSD9"/>
<protein>
    <recommendedName>
        <fullName evidence="1">SCP domain-containing protein</fullName>
    </recommendedName>
</protein>
<evidence type="ECO:0000313" key="2">
    <source>
        <dbReference type="EMBL" id="KFD57588.1"/>
    </source>
</evidence>
<dbReference type="Proteomes" id="UP000030758">
    <property type="component" value="Unassembled WGS sequence"/>
</dbReference>
<evidence type="ECO:0000313" key="4">
    <source>
        <dbReference type="Proteomes" id="UP000030764"/>
    </source>
</evidence>
<accession>A0A085NSD9</accession>
<proteinExistence type="predicted"/>
<dbReference type="SMART" id="SM00198">
    <property type="entry name" value="SCP"/>
    <property type="match status" value="1"/>
</dbReference>
<dbReference type="Proteomes" id="UP000030764">
    <property type="component" value="Unassembled WGS sequence"/>
</dbReference>